<protein>
    <submittedName>
        <fullName evidence="3">Uncharacterized protein</fullName>
    </submittedName>
</protein>
<gene>
    <name evidence="3" type="ORF">PPROV_000166000</name>
</gene>
<dbReference type="InterPro" id="IPR000225">
    <property type="entry name" value="Armadillo"/>
</dbReference>
<evidence type="ECO:0000313" key="4">
    <source>
        <dbReference type="Proteomes" id="UP000660262"/>
    </source>
</evidence>
<dbReference type="Gene3D" id="1.25.10.10">
    <property type="entry name" value="Leucine-rich Repeat Variant"/>
    <property type="match status" value="2"/>
</dbReference>
<dbReference type="SUPFAM" id="SSF48371">
    <property type="entry name" value="ARM repeat"/>
    <property type="match status" value="1"/>
</dbReference>
<dbReference type="PANTHER" id="PTHR23315:SF7">
    <property type="entry name" value="U-BOX DOMAIN-CONTAINING PROTEIN 4"/>
    <property type="match status" value="1"/>
</dbReference>
<dbReference type="EMBL" id="BNJQ01000004">
    <property type="protein sequence ID" value="GHP02905.1"/>
    <property type="molecule type" value="Genomic_DNA"/>
</dbReference>
<keyword evidence="1" id="KW-0833">Ubl conjugation pathway</keyword>
<evidence type="ECO:0000256" key="1">
    <source>
        <dbReference type="ARBA" id="ARBA00022786"/>
    </source>
</evidence>
<feature type="region of interest" description="Disordered" evidence="2">
    <location>
        <begin position="409"/>
        <end position="464"/>
    </location>
</feature>
<dbReference type="OrthoDB" id="533182at2759"/>
<evidence type="ECO:0000313" key="3">
    <source>
        <dbReference type="EMBL" id="GHP02905.1"/>
    </source>
</evidence>
<feature type="compositionally biased region" description="Polar residues" evidence="2">
    <location>
        <begin position="454"/>
        <end position="464"/>
    </location>
</feature>
<dbReference type="Proteomes" id="UP000660262">
    <property type="component" value="Unassembled WGS sequence"/>
</dbReference>
<dbReference type="AlphaFoldDB" id="A0A830H7B2"/>
<dbReference type="PANTHER" id="PTHR23315">
    <property type="entry name" value="U BOX DOMAIN-CONTAINING"/>
    <property type="match status" value="1"/>
</dbReference>
<dbReference type="InterPro" id="IPR011989">
    <property type="entry name" value="ARM-like"/>
</dbReference>
<reference evidence="3" key="1">
    <citation type="submission" date="2020-10" db="EMBL/GenBank/DDBJ databases">
        <title>Unveiling of a novel bifunctional photoreceptor, Dualchrome1, isolated from a cosmopolitan green alga.</title>
        <authorList>
            <person name="Suzuki S."/>
            <person name="Kawachi M."/>
        </authorList>
    </citation>
    <scope>NUCLEOTIDE SEQUENCE</scope>
    <source>
        <strain evidence="3">NIES 2893</strain>
    </source>
</reference>
<dbReference type="InterPro" id="IPR016024">
    <property type="entry name" value="ARM-type_fold"/>
</dbReference>
<accession>A0A830H7B2</accession>
<comment type="caution">
    <text evidence="3">The sequence shown here is derived from an EMBL/GenBank/DDBJ whole genome shotgun (WGS) entry which is preliminary data.</text>
</comment>
<dbReference type="SMART" id="SM00185">
    <property type="entry name" value="ARM"/>
    <property type="match status" value="4"/>
</dbReference>
<name>A0A830H7B2_9CHLO</name>
<evidence type="ECO:0000256" key="2">
    <source>
        <dbReference type="SAM" id="MobiDB-lite"/>
    </source>
</evidence>
<proteinExistence type="predicted"/>
<sequence>MSAISNATPSPEIQQNVQQLFENLQGNQAISKYQLTMTKSMAAFYLWRLVLVSEMKKAEIVKVGSLPHLAKLAATGDESARYNAIGALLTLAASPEIREKMCDSQLVTACARCLGYGHDRTKANAAQLLALFGELSPLVPKLVPILKQVLEASGSSDPGWANGAASQACCLQVVRYIAVSPPGSAGLKDGQTWRPALLEVGAVPALVYAVEHGRLPDSRAHALVSLEALCSEKSVPEMLMQLNALPHFAKCLSDAHDESRAASASLLFTLSTELERMESLLPAIPALVSMLNPKVPEPEGKKKPKKKKAPALPPALAQGVRHATACLRHLSFLDDAKEDIVKCGAIPFVVKGLEFKKKGMDVEWFEYATGLLYNLAMMPEHTAALEEAKAPKYISKPLHERWQIFLQSAEEEEEEEQTPFKTPGGRGTPGVSKIAPSRPGFGSSAQREYARNTPVVSRTQKVKD</sequence>
<keyword evidence="4" id="KW-1185">Reference proteome</keyword>
<organism evidence="3 4">
    <name type="scientific">Pycnococcus provasolii</name>
    <dbReference type="NCBI Taxonomy" id="41880"/>
    <lineage>
        <taxon>Eukaryota</taxon>
        <taxon>Viridiplantae</taxon>
        <taxon>Chlorophyta</taxon>
        <taxon>Pseudoscourfieldiophyceae</taxon>
        <taxon>Pseudoscourfieldiales</taxon>
        <taxon>Pycnococcaceae</taxon>
        <taxon>Pycnococcus</taxon>
    </lineage>
</organism>